<dbReference type="AlphaFoldDB" id="K1TL98"/>
<proteinExistence type="predicted"/>
<name>K1TL98_9ZZZZ</name>
<gene>
    <name evidence="1" type="ORF">LEA_06003</name>
</gene>
<comment type="caution">
    <text evidence="1">The sequence shown here is derived from an EMBL/GenBank/DDBJ whole genome shotgun (WGS) entry which is preliminary data.</text>
</comment>
<sequence length="29" mass="3363">DDSKVSVQKATYEILKSERMDDMECVKVD</sequence>
<reference evidence="1" key="1">
    <citation type="journal article" date="2013" name="Environ. Microbiol.">
        <title>Microbiota from the distal guts of lean and obese adolescents exhibit partial functional redundancy besides clear differences in community structure.</title>
        <authorList>
            <person name="Ferrer M."/>
            <person name="Ruiz A."/>
            <person name="Lanza F."/>
            <person name="Haange S.B."/>
            <person name="Oberbach A."/>
            <person name="Till H."/>
            <person name="Bargiela R."/>
            <person name="Campoy C."/>
            <person name="Segura M.T."/>
            <person name="Richter M."/>
            <person name="von Bergen M."/>
            <person name="Seifert J."/>
            <person name="Suarez A."/>
        </authorList>
    </citation>
    <scope>NUCLEOTIDE SEQUENCE</scope>
</reference>
<organism evidence="1">
    <name type="scientific">human gut metagenome</name>
    <dbReference type="NCBI Taxonomy" id="408170"/>
    <lineage>
        <taxon>unclassified sequences</taxon>
        <taxon>metagenomes</taxon>
        <taxon>organismal metagenomes</taxon>
    </lineage>
</organism>
<evidence type="ECO:0000313" key="1">
    <source>
        <dbReference type="EMBL" id="EKC73892.1"/>
    </source>
</evidence>
<dbReference type="EMBL" id="AJWY01003914">
    <property type="protein sequence ID" value="EKC73892.1"/>
    <property type="molecule type" value="Genomic_DNA"/>
</dbReference>
<accession>K1TL98</accession>
<protein>
    <submittedName>
        <fullName evidence="1">Uncharacterized protein</fullName>
    </submittedName>
</protein>
<feature type="non-terminal residue" evidence="1">
    <location>
        <position position="1"/>
    </location>
</feature>